<protein>
    <recommendedName>
        <fullName evidence="2">WDR36/Utp21 N-terminal domain-containing protein</fullName>
    </recommendedName>
</protein>
<reference evidence="3 4" key="1">
    <citation type="submission" date="2011-02" db="EMBL/GenBank/DDBJ databases">
        <title>The Genome Sequence of Sphaeroforma arctica JP610.</title>
        <authorList>
            <consortium name="The Broad Institute Genome Sequencing Platform"/>
            <person name="Russ C."/>
            <person name="Cuomo C."/>
            <person name="Young S.K."/>
            <person name="Zeng Q."/>
            <person name="Gargeya S."/>
            <person name="Alvarado L."/>
            <person name="Berlin A."/>
            <person name="Chapman S.B."/>
            <person name="Chen Z."/>
            <person name="Freedman E."/>
            <person name="Gellesch M."/>
            <person name="Goldberg J."/>
            <person name="Griggs A."/>
            <person name="Gujja S."/>
            <person name="Heilman E."/>
            <person name="Heiman D."/>
            <person name="Howarth C."/>
            <person name="Mehta T."/>
            <person name="Neiman D."/>
            <person name="Pearson M."/>
            <person name="Roberts A."/>
            <person name="Saif S."/>
            <person name="Shea T."/>
            <person name="Shenoy N."/>
            <person name="Sisk P."/>
            <person name="Stolte C."/>
            <person name="Sykes S."/>
            <person name="White J."/>
            <person name="Yandava C."/>
            <person name="Burger G."/>
            <person name="Gray M.W."/>
            <person name="Holland P.W.H."/>
            <person name="King N."/>
            <person name="Lang F.B.F."/>
            <person name="Roger A.J."/>
            <person name="Ruiz-Trillo I."/>
            <person name="Haas B."/>
            <person name="Nusbaum C."/>
            <person name="Birren B."/>
        </authorList>
    </citation>
    <scope>NUCLEOTIDE SEQUENCE [LARGE SCALE GENOMIC DNA]</scope>
    <source>
        <strain evidence="3 4">JP610</strain>
    </source>
</reference>
<dbReference type="SUPFAM" id="SSF50978">
    <property type="entry name" value="WD40 repeat-like"/>
    <property type="match status" value="1"/>
</dbReference>
<evidence type="ECO:0000313" key="4">
    <source>
        <dbReference type="Proteomes" id="UP000054560"/>
    </source>
</evidence>
<evidence type="ECO:0000256" key="1">
    <source>
        <dbReference type="PROSITE-ProRule" id="PRU00221"/>
    </source>
</evidence>
<dbReference type="PROSITE" id="PS50294">
    <property type="entry name" value="WD_REPEATS_REGION"/>
    <property type="match status" value="1"/>
</dbReference>
<dbReference type="InterPro" id="IPR059157">
    <property type="entry name" value="WDR36-Utp21_N"/>
</dbReference>
<feature type="repeat" description="WD" evidence="1">
    <location>
        <begin position="105"/>
        <end position="142"/>
    </location>
</feature>
<dbReference type="InterPro" id="IPR015943">
    <property type="entry name" value="WD40/YVTN_repeat-like_dom_sf"/>
</dbReference>
<dbReference type="EMBL" id="KQ248509">
    <property type="protein sequence ID" value="KNC71582.1"/>
    <property type="molecule type" value="Genomic_DNA"/>
</dbReference>
<dbReference type="Proteomes" id="UP000054560">
    <property type="component" value="Unassembled WGS sequence"/>
</dbReference>
<dbReference type="eggNOG" id="KOG1539">
    <property type="taxonomic scope" value="Eukaryota"/>
</dbReference>
<proteinExistence type="predicted"/>
<dbReference type="PROSITE" id="PS50082">
    <property type="entry name" value="WD_REPEATS_2"/>
    <property type="match status" value="1"/>
</dbReference>
<dbReference type="GO" id="GO:0006364">
    <property type="term" value="P:rRNA processing"/>
    <property type="evidence" value="ECO:0007669"/>
    <property type="project" value="TreeGrafter"/>
</dbReference>
<gene>
    <name evidence="3" type="ORF">SARC_15877</name>
</gene>
<dbReference type="STRING" id="667725.A0A0L0F4J2"/>
<dbReference type="AlphaFoldDB" id="A0A0L0F4J2"/>
<evidence type="ECO:0000313" key="3">
    <source>
        <dbReference type="EMBL" id="KNC71582.1"/>
    </source>
</evidence>
<dbReference type="Gene3D" id="2.130.10.10">
    <property type="entry name" value="YVTN repeat-like/Quinoprotein amine dehydrogenase"/>
    <property type="match status" value="1"/>
</dbReference>
<dbReference type="Pfam" id="PF25171">
    <property type="entry name" value="Beta-prop_WDR36-Utp21_1st"/>
    <property type="match status" value="1"/>
</dbReference>
<feature type="domain" description="WDR36/Utp21 N-terminal" evidence="2">
    <location>
        <begin position="1"/>
        <end position="139"/>
    </location>
</feature>
<dbReference type="PANTHER" id="PTHR22840">
    <property type="entry name" value="WD REPEAT-CONTAINING PROTEIN 36"/>
    <property type="match status" value="1"/>
</dbReference>
<name>A0A0L0F4J2_9EUKA</name>
<dbReference type="InterPro" id="IPR001680">
    <property type="entry name" value="WD40_rpt"/>
</dbReference>
<keyword evidence="4" id="KW-1185">Reference proteome</keyword>
<dbReference type="GO" id="GO:0034388">
    <property type="term" value="C:Pwp2p-containing subcomplex of 90S preribosome"/>
    <property type="evidence" value="ECO:0007669"/>
    <property type="project" value="TreeGrafter"/>
</dbReference>
<dbReference type="PANTHER" id="PTHR22840:SF12">
    <property type="entry name" value="WD REPEAT-CONTAINING PROTEIN 36"/>
    <property type="match status" value="1"/>
</dbReference>
<dbReference type="OrthoDB" id="10250769at2759"/>
<accession>A0A0L0F4J2</accession>
<dbReference type="GO" id="GO:0032040">
    <property type="term" value="C:small-subunit processome"/>
    <property type="evidence" value="ECO:0007669"/>
    <property type="project" value="TreeGrafter"/>
</dbReference>
<feature type="non-terminal residue" evidence="3">
    <location>
        <position position="1"/>
    </location>
</feature>
<keyword evidence="1" id="KW-0853">WD repeat</keyword>
<dbReference type="RefSeq" id="XP_014145484.1">
    <property type="nucleotide sequence ID" value="XM_014290009.1"/>
</dbReference>
<dbReference type="SMART" id="SM00320">
    <property type="entry name" value="WD40"/>
    <property type="match status" value="3"/>
</dbReference>
<evidence type="ECO:0000259" key="2">
    <source>
        <dbReference type="Pfam" id="PF25171"/>
    </source>
</evidence>
<sequence length="142" mass="15939">RQGKLILYNLHSHKIVYEFKGWGCAVLCIQQSPAIDVVGVGLEDGRVIIHNLRTDKSVCVFRQEWGPVTSITFRDDEHPVVCASAGSKVIMWNLEKRRQLGVMAMPHDGSTVTCAKFLPSQPILVTSGTDNSVRMWVYDQVR</sequence>
<organism evidence="3 4">
    <name type="scientific">Sphaeroforma arctica JP610</name>
    <dbReference type="NCBI Taxonomy" id="667725"/>
    <lineage>
        <taxon>Eukaryota</taxon>
        <taxon>Ichthyosporea</taxon>
        <taxon>Ichthyophonida</taxon>
        <taxon>Sphaeroforma</taxon>
    </lineage>
</organism>
<dbReference type="InterPro" id="IPR036322">
    <property type="entry name" value="WD40_repeat_dom_sf"/>
</dbReference>
<dbReference type="GeneID" id="25916381"/>